<dbReference type="SUPFAM" id="SSF52058">
    <property type="entry name" value="L domain-like"/>
    <property type="match status" value="1"/>
</dbReference>
<dbReference type="OrthoDB" id="7786945at2759"/>
<dbReference type="Pfam" id="PF13855">
    <property type="entry name" value="LRR_8"/>
    <property type="match status" value="2"/>
</dbReference>
<dbReference type="Gene3D" id="3.80.10.10">
    <property type="entry name" value="Ribonuclease Inhibitor"/>
    <property type="match status" value="1"/>
</dbReference>
<gene>
    <name evidence="5" type="ORF">CHIRRI_LOCUS10014</name>
</gene>
<dbReference type="SMART" id="SM00369">
    <property type="entry name" value="LRR_TYP"/>
    <property type="match status" value="4"/>
</dbReference>
<feature type="signal peptide" evidence="4">
    <location>
        <begin position="1"/>
        <end position="20"/>
    </location>
</feature>
<dbReference type="PANTHER" id="PTHR24373">
    <property type="entry name" value="SLIT RELATED LEUCINE-RICH REPEAT NEURONAL PROTEIN"/>
    <property type="match status" value="1"/>
</dbReference>
<dbReference type="PANTHER" id="PTHR24373:SF275">
    <property type="entry name" value="TIR DOMAIN-CONTAINING PROTEIN"/>
    <property type="match status" value="1"/>
</dbReference>
<evidence type="ECO:0000313" key="6">
    <source>
        <dbReference type="Proteomes" id="UP001153620"/>
    </source>
</evidence>
<accession>A0A9N9WVK8</accession>
<dbReference type="AlphaFoldDB" id="A0A9N9WVK8"/>
<dbReference type="PROSITE" id="PS51450">
    <property type="entry name" value="LRR"/>
    <property type="match status" value="4"/>
</dbReference>
<dbReference type="EMBL" id="OU895879">
    <property type="protein sequence ID" value="CAG9807165.1"/>
    <property type="molecule type" value="Genomic_DNA"/>
</dbReference>
<evidence type="ECO:0000256" key="3">
    <source>
        <dbReference type="ARBA" id="ARBA00022737"/>
    </source>
</evidence>
<keyword evidence="2 4" id="KW-0732">Signal</keyword>
<keyword evidence="3" id="KW-0677">Repeat</keyword>
<evidence type="ECO:0000256" key="2">
    <source>
        <dbReference type="ARBA" id="ARBA00022729"/>
    </source>
</evidence>
<keyword evidence="1" id="KW-0433">Leucine-rich repeat</keyword>
<dbReference type="InterPro" id="IPR050328">
    <property type="entry name" value="Dev_Immune_Receptor"/>
</dbReference>
<reference evidence="5" key="2">
    <citation type="submission" date="2022-10" db="EMBL/GenBank/DDBJ databases">
        <authorList>
            <consortium name="ENA_rothamsted_submissions"/>
            <consortium name="culmorum"/>
            <person name="King R."/>
        </authorList>
    </citation>
    <scope>NUCLEOTIDE SEQUENCE</scope>
</reference>
<dbReference type="InterPro" id="IPR003591">
    <property type="entry name" value="Leu-rich_rpt_typical-subtyp"/>
</dbReference>
<evidence type="ECO:0000256" key="1">
    <source>
        <dbReference type="ARBA" id="ARBA00022614"/>
    </source>
</evidence>
<dbReference type="Proteomes" id="UP001153620">
    <property type="component" value="Chromosome 3"/>
</dbReference>
<evidence type="ECO:0000256" key="4">
    <source>
        <dbReference type="SAM" id="SignalP"/>
    </source>
</evidence>
<evidence type="ECO:0000313" key="5">
    <source>
        <dbReference type="EMBL" id="CAG9807165.1"/>
    </source>
</evidence>
<organism evidence="5 6">
    <name type="scientific">Chironomus riparius</name>
    <dbReference type="NCBI Taxonomy" id="315576"/>
    <lineage>
        <taxon>Eukaryota</taxon>
        <taxon>Metazoa</taxon>
        <taxon>Ecdysozoa</taxon>
        <taxon>Arthropoda</taxon>
        <taxon>Hexapoda</taxon>
        <taxon>Insecta</taxon>
        <taxon>Pterygota</taxon>
        <taxon>Neoptera</taxon>
        <taxon>Endopterygota</taxon>
        <taxon>Diptera</taxon>
        <taxon>Nematocera</taxon>
        <taxon>Chironomoidea</taxon>
        <taxon>Chironomidae</taxon>
        <taxon>Chironominae</taxon>
        <taxon>Chironomus</taxon>
    </lineage>
</organism>
<sequence length="297" mass="34845">MKTFIRLQLLFCHLILITTCTILKCKYKSDIVWQSYSCEVTEWNEENGNYARISSIEGQHFPDYTNSDVQSLRIENTDKIEHLTNDIFTKFKNLRYLVIHSTTLRFLLRGDFILAKSLMNVHITHNAITVLEDYCFHGADMLKTLNLRENRIRDVSENAFKGLTTLKFLTLTANEIDSLHATTFNDQIYLEQLSLSSNRIRHIDERLLSKNRNLEVLFLDNNQLTSINGRMFDNNLKLREIYMDNNHIKHIENVQHFLVNLKSLEVAVFSNNKCVDLMLFIMNRLHPIYSEVFQGCS</sequence>
<proteinExistence type="predicted"/>
<dbReference type="SMART" id="SM00365">
    <property type="entry name" value="LRR_SD22"/>
    <property type="match status" value="3"/>
</dbReference>
<reference evidence="5" key="1">
    <citation type="submission" date="2022-01" db="EMBL/GenBank/DDBJ databases">
        <authorList>
            <person name="King R."/>
        </authorList>
    </citation>
    <scope>NUCLEOTIDE SEQUENCE</scope>
</reference>
<protein>
    <submittedName>
        <fullName evidence="5">Uncharacterized protein</fullName>
    </submittedName>
</protein>
<name>A0A9N9WVK8_9DIPT</name>
<dbReference type="InterPro" id="IPR032675">
    <property type="entry name" value="LRR_dom_sf"/>
</dbReference>
<dbReference type="InterPro" id="IPR001611">
    <property type="entry name" value="Leu-rich_rpt"/>
</dbReference>
<feature type="chain" id="PRO_5040416346" evidence="4">
    <location>
        <begin position="21"/>
        <end position="297"/>
    </location>
</feature>
<keyword evidence="6" id="KW-1185">Reference proteome</keyword>